<evidence type="ECO:0000313" key="1">
    <source>
        <dbReference type="EnsemblPlants" id="OB04G25180.1"/>
    </source>
</evidence>
<dbReference type="HOGENOM" id="CLU_2642058_0_0_1"/>
<evidence type="ECO:0000313" key="2">
    <source>
        <dbReference type="Proteomes" id="UP000006038"/>
    </source>
</evidence>
<dbReference type="Proteomes" id="UP000006038">
    <property type="component" value="Chromosome 4"/>
</dbReference>
<name>J3LZE3_ORYBR</name>
<sequence length="77" mass="8429">MLPFVCLDISGSLYQVGFCSGQLQPAGSSQSASINSATVCKPSKFHLRPLCIVLMLQRVLFYEISQRSLFQESNLSG</sequence>
<dbReference type="Gramene" id="OB04G25180.1">
    <property type="protein sequence ID" value="OB04G25180.1"/>
    <property type="gene ID" value="OB04G25180"/>
</dbReference>
<accession>J3LZE3</accession>
<protein>
    <submittedName>
        <fullName evidence="1">Uncharacterized protein</fullName>
    </submittedName>
</protein>
<proteinExistence type="predicted"/>
<dbReference type="AlphaFoldDB" id="J3LZE3"/>
<organism evidence="1">
    <name type="scientific">Oryza brachyantha</name>
    <name type="common">malo sina</name>
    <dbReference type="NCBI Taxonomy" id="4533"/>
    <lineage>
        <taxon>Eukaryota</taxon>
        <taxon>Viridiplantae</taxon>
        <taxon>Streptophyta</taxon>
        <taxon>Embryophyta</taxon>
        <taxon>Tracheophyta</taxon>
        <taxon>Spermatophyta</taxon>
        <taxon>Magnoliopsida</taxon>
        <taxon>Liliopsida</taxon>
        <taxon>Poales</taxon>
        <taxon>Poaceae</taxon>
        <taxon>BOP clade</taxon>
        <taxon>Oryzoideae</taxon>
        <taxon>Oryzeae</taxon>
        <taxon>Oryzinae</taxon>
        <taxon>Oryza</taxon>
    </lineage>
</organism>
<reference evidence="1" key="1">
    <citation type="journal article" date="2013" name="Nat. Commun.">
        <title>Whole-genome sequencing of Oryza brachyantha reveals mechanisms underlying Oryza genome evolution.</title>
        <authorList>
            <person name="Chen J."/>
            <person name="Huang Q."/>
            <person name="Gao D."/>
            <person name="Wang J."/>
            <person name="Lang Y."/>
            <person name="Liu T."/>
            <person name="Li B."/>
            <person name="Bai Z."/>
            <person name="Luis Goicoechea J."/>
            <person name="Liang C."/>
            <person name="Chen C."/>
            <person name="Zhang W."/>
            <person name="Sun S."/>
            <person name="Liao Y."/>
            <person name="Zhang X."/>
            <person name="Yang L."/>
            <person name="Song C."/>
            <person name="Wang M."/>
            <person name="Shi J."/>
            <person name="Liu G."/>
            <person name="Liu J."/>
            <person name="Zhou H."/>
            <person name="Zhou W."/>
            <person name="Yu Q."/>
            <person name="An N."/>
            <person name="Chen Y."/>
            <person name="Cai Q."/>
            <person name="Wang B."/>
            <person name="Liu B."/>
            <person name="Min J."/>
            <person name="Huang Y."/>
            <person name="Wu H."/>
            <person name="Li Z."/>
            <person name="Zhang Y."/>
            <person name="Yin Y."/>
            <person name="Song W."/>
            <person name="Jiang J."/>
            <person name="Jackson S.A."/>
            <person name="Wing R.A."/>
            <person name="Wang J."/>
            <person name="Chen M."/>
        </authorList>
    </citation>
    <scope>NUCLEOTIDE SEQUENCE [LARGE SCALE GENOMIC DNA]</scope>
    <source>
        <strain evidence="1">cv. IRGC 101232</strain>
    </source>
</reference>
<dbReference type="EnsemblPlants" id="OB04G25180.1">
    <property type="protein sequence ID" value="OB04G25180.1"/>
    <property type="gene ID" value="OB04G25180"/>
</dbReference>
<keyword evidence="2" id="KW-1185">Reference proteome</keyword>
<reference evidence="1" key="2">
    <citation type="submission" date="2013-04" db="UniProtKB">
        <authorList>
            <consortium name="EnsemblPlants"/>
        </authorList>
    </citation>
    <scope>IDENTIFICATION</scope>
</reference>